<evidence type="ECO:0000313" key="8">
    <source>
        <dbReference type="Proteomes" id="UP000237466"/>
    </source>
</evidence>
<evidence type="ECO:0000259" key="5">
    <source>
        <dbReference type="PROSITE" id="PS50977"/>
    </source>
</evidence>
<keyword evidence="2 4" id="KW-0238">DNA-binding</keyword>
<dbReference type="Proteomes" id="UP000237466">
    <property type="component" value="Unassembled WGS sequence"/>
</dbReference>
<name>A0A1W6M929_VIBVL</name>
<feature type="domain" description="HTH tetR-type" evidence="5">
    <location>
        <begin position="7"/>
        <end position="67"/>
    </location>
</feature>
<organism evidence="7 8">
    <name type="scientific">Vibrio vulnificus</name>
    <dbReference type="NCBI Taxonomy" id="672"/>
    <lineage>
        <taxon>Bacteria</taxon>
        <taxon>Pseudomonadati</taxon>
        <taxon>Pseudomonadota</taxon>
        <taxon>Gammaproteobacteria</taxon>
        <taxon>Vibrionales</taxon>
        <taxon>Vibrionaceae</taxon>
        <taxon>Vibrio</taxon>
    </lineage>
</organism>
<dbReference type="SUPFAM" id="SSF48498">
    <property type="entry name" value="Tetracyclin repressor-like, C-terminal domain"/>
    <property type="match status" value="1"/>
</dbReference>
<sequence>MAMKVTEQKRLALIEAAKDEFIEFGFNAANMDRVCEKASTSKRTLYRHFESKELLFTAAINAMVEKQKEHTTFVYQAHVALDSQLKAYLQRKVTGLYSEVGLPVVRMIVGEFIREPELAQRYLALMGGKDVELKQWIENAISDGRLISGDSQQIMATLLNLFHGQFLWPQLVANLSQPNEQEQQAHINEIVRIFLRAYVAD</sequence>
<dbReference type="PANTHER" id="PTHR30055">
    <property type="entry name" value="HTH-TYPE TRANSCRIPTIONAL REGULATOR RUTR"/>
    <property type="match status" value="1"/>
</dbReference>
<evidence type="ECO:0000256" key="4">
    <source>
        <dbReference type="PROSITE-ProRule" id="PRU00335"/>
    </source>
</evidence>
<dbReference type="GO" id="GO:0003700">
    <property type="term" value="F:DNA-binding transcription factor activity"/>
    <property type="evidence" value="ECO:0007669"/>
    <property type="project" value="TreeGrafter"/>
</dbReference>
<dbReference type="Proteomes" id="UP000263418">
    <property type="component" value="Chromosome 2"/>
</dbReference>
<dbReference type="SUPFAM" id="SSF46689">
    <property type="entry name" value="Homeodomain-like"/>
    <property type="match status" value="1"/>
</dbReference>
<evidence type="ECO:0000256" key="1">
    <source>
        <dbReference type="ARBA" id="ARBA00023015"/>
    </source>
</evidence>
<dbReference type="Pfam" id="PF14246">
    <property type="entry name" value="TetR_C_7"/>
    <property type="match status" value="1"/>
</dbReference>
<dbReference type="PRINTS" id="PR00455">
    <property type="entry name" value="HTHTETR"/>
</dbReference>
<dbReference type="InterPro" id="IPR050109">
    <property type="entry name" value="HTH-type_TetR-like_transc_reg"/>
</dbReference>
<dbReference type="PANTHER" id="PTHR30055:SF224">
    <property type="entry name" value="TRANSCRIPTIONAL REGULATOR TETR FAMILY"/>
    <property type="match status" value="1"/>
</dbReference>
<dbReference type="Pfam" id="PF00440">
    <property type="entry name" value="TetR_N"/>
    <property type="match status" value="1"/>
</dbReference>
<keyword evidence="1" id="KW-0805">Transcription regulation</keyword>
<evidence type="ECO:0000313" key="9">
    <source>
        <dbReference type="Proteomes" id="UP000263418"/>
    </source>
</evidence>
<dbReference type="InterPro" id="IPR001647">
    <property type="entry name" value="HTH_TetR"/>
</dbReference>
<evidence type="ECO:0000313" key="7">
    <source>
        <dbReference type="EMBL" id="POB46430.1"/>
    </source>
</evidence>
<dbReference type="FunFam" id="1.10.10.60:FF:000141">
    <property type="entry name" value="TetR family transcriptional regulator"/>
    <property type="match status" value="1"/>
</dbReference>
<dbReference type="InterPro" id="IPR036271">
    <property type="entry name" value="Tet_transcr_reg_TetR-rel_C_sf"/>
</dbReference>
<keyword evidence="3" id="KW-0804">Transcription</keyword>
<reference evidence="7 8" key="2">
    <citation type="journal article" date="2018" name="Front. Microbiol.">
        <title>Phylogeny of Vibrio vulnificus from the Analysis of the Core-Genome: Implications for Intra-Species Taxonomy.</title>
        <authorList>
            <person name="Roig F.J."/>
            <person name="Gonzalez-Candelas F."/>
            <person name="Sanjuan E."/>
            <person name="Fouz B."/>
            <person name="Feil E.J."/>
            <person name="Llorens C."/>
            <person name="Baker-Austin C."/>
            <person name="Oliver J.D."/>
            <person name="Danin-Poleg Y."/>
            <person name="Gibas C.J."/>
            <person name="Kashi Y."/>
            <person name="Gulig P.A."/>
            <person name="Morrison S.S."/>
            <person name="Amaro C."/>
        </authorList>
    </citation>
    <scope>NUCLEOTIDE SEQUENCE [LARGE SCALE GENOMIC DNA]</scope>
    <source>
        <strain evidence="7 8">CECT4608</strain>
    </source>
</reference>
<dbReference type="Gene3D" id="1.10.10.60">
    <property type="entry name" value="Homeodomain-like"/>
    <property type="match status" value="1"/>
</dbReference>
<dbReference type="EMBL" id="CP019291">
    <property type="protein sequence ID" value="AXX61519.1"/>
    <property type="molecule type" value="Genomic_DNA"/>
</dbReference>
<feature type="DNA-binding region" description="H-T-H motif" evidence="4">
    <location>
        <begin position="30"/>
        <end position="49"/>
    </location>
</feature>
<dbReference type="GO" id="GO:0000976">
    <property type="term" value="F:transcription cis-regulatory region binding"/>
    <property type="evidence" value="ECO:0007669"/>
    <property type="project" value="TreeGrafter"/>
</dbReference>
<reference evidence="6 9" key="1">
    <citation type="submission" date="2017-01" db="EMBL/GenBank/DDBJ databases">
        <title>Complete Genome Sequence of Vibrio vulnificus FORC_053.</title>
        <authorList>
            <consortium name="Food-borne Pathogen Omics Research Center"/>
            <person name="Chung H.Y."/>
            <person name="Na E.J."/>
            <person name="Song J.S."/>
            <person name="Kim H."/>
            <person name="Lee J.-H."/>
            <person name="Ryu S."/>
            <person name="Choi S.H."/>
        </authorList>
    </citation>
    <scope>NUCLEOTIDE SEQUENCE [LARGE SCALE GENOMIC DNA]</scope>
    <source>
        <strain evidence="6 9">FORC_053</strain>
    </source>
</reference>
<evidence type="ECO:0000256" key="2">
    <source>
        <dbReference type="ARBA" id="ARBA00023125"/>
    </source>
</evidence>
<proteinExistence type="predicted"/>
<dbReference type="Gene3D" id="1.10.357.10">
    <property type="entry name" value="Tetracycline Repressor, domain 2"/>
    <property type="match status" value="1"/>
</dbReference>
<evidence type="ECO:0000313" key="6">
    <source>
        <dbReference type="EMBL" id="AXX61519.1"/>
    </source>
</evidence>
<evidence type="ECO:0000256" key="3">
    <source>
        <dbReference type="ARBA" id="ARBA00023163"/>
    </source>
</evidence>
<dbReference type="InterPro" id="IPR009057">
    <property type="entry name" value="Homeodomain-like_sf"/>
</dbReference>
<dbReference type="EMBL" id="PDGH01000102">
    <property type="protein sequence ID" value="POB46430.1"/>
    <property type="molecule type" value="Genomic_DNA"/>
</dbReference>
<dbReference type="PROSITE" id="PS50977">
    <property type="entry name" value="HTH_TETR_2"/>
    <property type="match status" value="1"/>
</dbReference>
<dbReference type="InterPro" id="IPR039536">
    <property type="entry name" value="TetR_C_Proteobacteria"/>
</dbReference>
<gene>
    <name evidence="7" type="ORF">CRN52_14875</name>
    <name evidence="6" type="ORF">FORC53_3180</name>
</gene>
<accession>A0A1W6M929</accession>
<protein>
    <submittedName>
        <fullName evidence="6">TetR family transcriptional regulator</fullName>
    </submittedName>
    <submittedName>
        <fullName evidence="7">TetR/AcrR family transcriptional regulator</fullName>
    </submittedName>
</protein>
<dbReference type="AlphaFoldDB" id="A0A1W6M929"/>